<comment type="caution">
    <text evidence="1">The sequence shown here is derived from an EMBL/GenBank/DDBJ whole genome shotgun (WGS) entry which is preliminary data.</text>
</comment>
<reference evidence="1 2" key="1">
    <citation type="submission" date="2021-03" db="EMBL/GenBank/DDBJ databases">
        <title>Five novel Rahnella species.</title>
        <authorList>
            <person name="Brady C."/>
            <person name="Asselin J."/>
            <person name="Beer S."/>
            <person name="Bruberg M.B."/>
            <person name="Crampton B."/>
            <person name="Venter S."/>
            <person name="Arnold D."/>
            <person name="Denman S."/>
        </authorList>
    </citation>
    <scope>NUCLEOTIDE SEQUENCE [LARGE SCALE GENOMIC DNA]</scope>
    <source>
        <strain evidence="1 2">FRB 231</strain>
    </source>
</reference>
<evidence type="ECO:0000313" key="2">
    <source>
        <dbReference type="Proteomes" id="UP000739284"/>
    </source>
</evidence>
<keyword evidence="2" id="KW-1185">Reference proteome</keyword>
<accession>A0ABS6LMT7</accession>
<organism evidence="1 2">
    <name type="scientific">Rahnella ecdela</name>
    <dbReference type="NCBI Taxonomy" id="2816250"/>
    <lineage>
        <taxon>Bacteria</taxon>
        <taxon>Pseudomonadati</taxon>
        <taxon>Pseudomonadota</taxon>
        <taxon>Gammaproteobacteria</taxon>
        <taxon>Enterobacterales</taxon>
        <taxon>Yersiniaceae</taxon>
        <taxon>Rahnella</taxon>
    </lineage>
</organism>
<proteinExistence type="predicted"/>
<gene>
    <name evidence="1" type="ORF">J1784_24090</name>
</gene>
<protein>
    <recommendedName>
        <fullName evidence="3">Phage protein</fullName>
    </recommendedName>
</protein>
<dbReference type="EMBL" id="JAFMOY010000133">
    <property type="protein sequence ID" value="MBU9848072.1"/>
    <property type="molecule type" value="Genomic_DNA"/>
</dbReference>
<evidence type="ECO:0008006" key="3">
    <source>
        <dbReference type="Google" id="ProtNLM"/>
    </source>
</evidence>
<name>A0ABS6LMT7_9GAMM</name>
<dbReference type="Proteomes" id="UP000739284">
    <property type="component" value="Unassembled WGS sequence"/>
</dbReference>
<evidence type="ECO:0000313" key="1">
    <source>
        <dbReference type="EMBL" id="MBU9848072.1"/>
    </source>
</evidence>
<sequence>MWRESIIQIADDMAALSCAVVPAHPWVYGLGQSADSGGYLSPANALGYLAKKLASSGGNGDVIVLMIAENTHDAFMQGLSSLATVFPAPAFTQVSRMAKAAAELSAVKMQLPAKVVNALPAAAPLSVPTNRAAVNAQRIAAAQLAAAVTTSTAGLKQQLAGFVQARAGLLSAVSQGLEELKGASAKVWAFTHSGNHNTGAVEILKNIPLTTAVHTAAMMFTGDSLADLEKMLHEPDHATRP</sequence>
<dbReference type="RefSeq" id="WP_217151288.1">
    <property type="nucleotide sequence ID" value="NZ_JAFMOY010000133.1"/>
</dbReference>